<dbReference type="EMBL" id="JAJUOL010001408">
    <property type="protein sequence ID" value="MCH3853919.1"/>
    <property type="molecule type" value="Genomic_DNA"/>
</dbReference>
<sequence length="78" mass="8832">CEILYNAIDLEKIEQKALEDISLKDKFILSVGRLDEGKNHALLIRAYARLKTDLKLVILGEGVLKDELLALIKDLNLE</sequence>
<evidence type="ECO:0000259" key="1">
    <source>
        <dbReference type="PROSITE" id="PS50883"/>
    </source>
</evidence>
<evidence type="ECO:0000313" key="2">
    <source>
        <dbReference type="EMBL" id="MCH3853919.1"/>
    </source>
</evidence>
<dbReference type="GO" id="GO:0016757">
    <property type="term" value="F:glycosyltransferase activity"/>
    <property type="evidence" value="ECO:0007669"/>
    <property type="project" value="UniProtKB-KW"/>
</dbReference>
<dbReference type="Gene3D" id="3.40.50.2000">
    <property type="entry name" value="Glycogen Phosphorylase B"/>
    <property type="match status" value="1"/>
</dbReference>
<dbReference type="Pfam" id="PF00534">
    <property type="entry name" value="Glycos_transf_1"/>
    <property type="match status" value="1"/>
</dbReference>
<evidence type="ECO:0000313" key="3">
    <source>
        <dbReference type="Proteomes" id="UP001199644"/>
    </source>
</evidence>
<proteinExistence type="predicted"/>
<name>A0AAW5ELK3_CAMJU</name>
<feature type="non-terminal residue" evidence="2">
    <location>
        <position position="78"/>
    </location>
</feature>
<dbReference type="PROSITE" id="PS50883">
    <property type="entry name" value="EAL"/>
    <property type="match status" value="1"/>
</dbReference>
<feature type="domain" description="EAL" evidence="1">
    <location>
        <begin position="1"/>
        <end position="78"/>
    </location>
</feature>
<organism evidence="2 3">
    <name type="scientific">Campylobacter jejuni</name>
    <dbReference type="NCBI Taxonomy" id="197"/>
    <lineage>
        <taxon>Bacteria</taxon>
        <taxon>Pseudomonadati</taxon>
        <taxon>Campylobacterota</taxon>
        <taxon>Epsilonproteobacteria</taxon>
        <taxon>Campylobacterales</taxon>
        <taxon>Campylobacteraceae</taxon>
        <taxon>Campylobacter</taxon>
    </lineage>
</organism>
<keyword evidence="2" id="KW-0328">Glycosyltransferase</keyword>
<keyword evidence="2" id="KW-0808">Transferase</keyword>
<dbReference type="Proteomes" id="UP001199644">
    <property type="component" value="Unassembled WGS sequence"/>
</dbReference>
<dbReference type="InterPro" id="IPR001296">
    <property type="entry name" value="Glyco_trans_1"/>
</dbReference>
<feature type="non-terminal residue" evidence="2">
    <location>
        <position position="1"/>
    </location>
</feature>
<reference evidence="2" key="1">
    <citation type="submission" date="2021-12" db="EMBL/GenBank/DDBJ databases">
        <title>Prevalence of phenicol resistance gene fexA in Campylobacter isolated from poultry supply chain.</title>
        <authorList>
            <person name="Tang B."/>
            <person name="Zheng X."/>
            <person name="Lin J."/>
            <person name="Lin R."/>
            <person name="Yang H."/>
            <person name="Shen Z."/>
            <person name="Xia F."/>
        </authorList>
    </citation>
    <scope>NUCLEOTIDE SEQUENCE</scope>
    <source>
        <strain evidence="2">CJHN2011004</strain>
    </source>
</reference>
<dbReference type="InterPro" id="IPR001633">
    <property type="entry name" value="EAL_dom"/>
</dbReference>
<dbReference type="RefSeq" id="WP_240382211.1">
    <property type="nucleotide sequence ID" value="NZ_JAJUOL010001408.1"/>
</dbReference>
<dbReference type="SUPFAM" id="SSF53756">
    <property type="entry name" value="UDP-Glycosyltransferase/glycogen phosphorylase"/>
    <property type="match status" value="1"/>
</dbReference>
<dbReference type="EC" id="2.4.-.-" evidence="2"/>
<dbReference type="AlphaFoldDB" id="A0AAW5ELK3"/>
<protein>
    <submittedName>
        <fullName evidence="2">Glycosyltransferase</fullName>
        <ecNumber evidence="2">2.4.-.-</ecNumber>
    </submittedName>
</protein>
<gene>
    <name evidence="2" type="ORF">LZC39_17700</name>
</gene>
<comment type="caution">
    <text evidence="2">The sequence shown here is derived from an EMBL/GenBank/DDBJ whole genome shotgun (WGS) entry which is preliminary data.</text>
</comment>
<accession>A0AAW5ELK3</accession>